<comment type="caution">
    <text evidence="2">The sequence shown here is derived from an EMBL/GenBank/DDBJ whole genome shotgun (WGS) entry which is preliminary data.</text>
</comment>
<proteinExistence type="predicted"/>
<dbReference type="AlphaFoldDB" id="A0A0A0BMD9"/>
<dbReference type="RefSeq" id="WP_036311845.1">
    <property type="nucleotide sequence ID" value="NZ_JRQD01000001.1"/>
</dbReference>
<protein>
    <submittedName>
        <fullName evidence="2">Uncharacterized protein</fullName>
    </submittedName>
</protein>
<gene>
    <name evidence="2" type="ORF">LP43_0637</name>
</gene>
<organism evidence="2 3">
    <name type="scientific">Methylophaga thiooxydans</name>
    <dbReference type="NCBI Taxonomy" id="392484"/>
    <lineage>
        <taxon>Bacteria</taxon>
        <taxon>Pseudomonadati</taxon>
        <taxon>Pseudomonadota</taxon>
        <taxon>Gammaproteobacteria</taxon>
        <taxon>Thiotrichales</taxon>
        <taxon>Piscirickettsiaceae</taxon>
        <taxon>Methylophaga</taxon>
    </lineage>
</organism>
<feature type="compositionally biased region" description="Polar residues" evidence="1">
    <location>
        <begin position="63"/>
        <end position="76"/>
    </location>
</feature>
<dbReference type="Proteomes" id="UP000029999">
    <property type="component" value="Unassembled WGS sequence"/>
</dbReference>
<dbReference type="EMBL" id="JRQD01000001">
    <property type="protein sequence ID" value="KGM08214.1"/>
    <property type="molecule type" value="Genomic_DNA"/>
</dbReference>
<accession>A0A0A0BMD9</accession>
<evidence type="ECO:0000313" key="2">
    <source>
        <dbReference type="EMBL" id="KGM08214.1"/>
    </source>
</evidence>
<name>A0A0A0BMD9_9GAMM</name>
<feature type="region of interest" description="Disordered" evidence="1">
    <location>
        <begin position="63"/>
        <end position="83"/>
    </location>
</feature>
<evidence type="ECO:0000256" key="1">
    <source>
        <dbReference type="SAM" id="MobiDB-lite"/>
    </source>
</evidence>
<evidence type="ECO:0000313" key="3">
    <source>
        <dbReference type="Proteomes" id="UP000029999"/>
    </source>
</evidence>
<sequence>MQFEDMCTQLSQHISKRLDAVEELSHLMLSLNEAQSQPADVVRCKQMLEQIREFLSQLRPKIESTQHQSVRQQSLDTGDIELF</sequence>
<reference evidence="2 3" key="1">
    <citation type="submission" date="2014-09" db="EMBL/GenBank/DDBJ databases">
        <authorList>
            <person name="Grob C."/>
            <person name="Taubert M."/>
            <person name="Howat A.M."/>
            <person name="Burns O.J."/>
            <person name="Dixon J.L."/>
            <person name="Chen Y."/>
            <person name="Murrell J.C."/>
        </authorList>
    </citation>
    <scope>NUCLEOTIDE SEQUENCE [LARGE SCALE GENOMIC DNA]</scope>
    <source>
        <strain evidence="2">L4</strain>
    </source>
</reference>
<dbReference type="STRING" id="392484.LP43_0637"/>